<dbReference type="AlphaFoldDB" id="A0A096CM65"/>
<evidence type="ECO:0000313" key="7">
    <source>
        <dbReference type="Proteomes" id="UP000029585"/>
    </source>
</evidence>
<proteinExistence type="inferred from homology"/>
<accession>A0A096CM65</accession>
<dbReference type="EMBL" id="ADLO01000054">
    <property type="protein sequence ID" value="KGF55842.1"/>
    <property type="molecule type" value="Genomic_DNA"/>
</dbReference>
<dbReference type="InterPro" id="IPR027417">
    <property type="entry name" value="P-loop_NTPase"/>
</dbReference>
<keyword evidence="3" id="KW-0547">Nucleotide-binding</keyword>
<evidence type="ECO:0000313" key="6">
    <source>
        <dbReference type="EMBL" id="KGF55842.1"/>
    </source>
</evidence>
<sequence>MANEILVTRGLTKRYGNHLAVDHVELSIQKGQIYGLVGRNGAGKTTIIRMVTAQTVPTEGEVSLFGASGERELSKMRARTGAMVETPSFYPYLTARQNLEYYRIQRGIPGRRVVDEVLEEVDLAGTGKKTFKNFSLGMKQRLGLALALMNRPDLLLLDEPINGLDPEGIVEFRNLLLRLNQERQTTILISSHILSELANLATCYGFLDNGMMLEQISARALEEKCRACIEARVDDASRAALVLEQSLGIRDYEVLPGHLLRIYSSLDAPHRVAQALVEGGVALQSIESRGANLEDYFLSMIGGVRHA</sequence>
<gene>
    <name evidence="6" type="ORF">HMPREF9460_01676</name>
</gene>
<evidence type="ECO:0000256" key="2">
    <source>
        <dbReference type="ARBA" id="ARBA00022448"/>
    </source>
</evidence>
<dbReference type="Pfam" id="PF00005">
    <property type="entry name" value="ABC_tran"/>
    <property type="match status" value="1"/>
</dbReference>
<protein>
    <recommendedName>
        <fullName evidence="5">ABC transporter domain-containing protein</fullName>
    </recommendedName>
</protein>
<feature type="domain" description="ABC transporter" evidence="5">
    <location>
        <begin position="6"/>
        <end position="234"/>
    </location>
</feature>
<evidence type="ECO:0000256" key="4">
    <source>
        <dbReference type="ARBA" id="ARBA00022840"/>
    </source>
</evidence>
<comment type="caution">
    <text evidence="6">The sequence shown here is derived from an EMBL/GenBank/DDBJ whole genome shotgun (WGS) entry which is preliminary data.</text>
</comment>
<keyword evidence="4" id="KW-0067">ATP-binding</keyword>
<dbReference type="InterPro" id="IPR003593">
    <property type="entry name" value="AAA+_ATPase"/>
</dbReference>
<dbReference type="GO" id="GO:0016887">
    <property type="term" value="F:ATP hydrolysis activity"/>
    <property type="evidence" value="ECO:0007669"/>
    <property type="project" value="InterPro"/>
</dbReference>
<dbReference type="PANTHER" id="PTHR43335">
    <property type="entry name" value="ABC TRANSPORTER, ATP-BINDING PROTEIN"/>
    <property type="match status" value="1"/>
</dbReference>
<dbReference type="SUPFAM" id="SSF52540">
    <property type="entry name" value="P-loop containing nucleoside triphosphate hydrolases"/>
    <property type="match status" value="1"/>
</dbReference>
<dbReference type="PROSITE" id="PS00211">
    <property type="entry name" value="ABC_TRANSPORTER_1"/>
    <property type="match status" value="1"/>
</dbReference>
<dbReference type="Proteomes" id="UP000029585">
    <property type="component" value="Unassembled WGS sequence"/>
</dbReference>
<dbReference type="PATRIC" id="fig|742738.3.peg.1724"/>
<keyword evidence="2" id="KW-0813">Transport</keyword>
<comment type="similarity">
    <text evidence="1">Belongs to the ABC transporter superfamily.</text>
</comment>
<dbReference type="PROSITE" id="PS50893">
    <property type="entry name" value="ABC_TRANSPORTER_2"/>
    <property type="match status" value="1"/>
</dbReference>
<dbReference type="InterPro" id="IPR003439">
    <property type="entry name" value="ABC_transporter-like_ATP-bd"/>
</dbReference>
<evidence type="ECO:0000256" key="3">
    <source>
        <dbReference type="ARBA" id="ARBA00022741"/>
    </source>
</evidence>
<dbReference type="eggNOG" id="COG1131">
    <property type="taxonomic scope" value="Bacteria"/>
</dbReference>
<dbReference type="HOGENOM" id="CLU_000604_1_2_9"/>
<dbReference type="GO" id="GO:0005524">
    <property type="term" value="F:ATP binding"/>
    <property type="evidence" value="ECO:0007669"/>
    <property type="project" value="UniProtKB-KW"/>
</dbReference>
<evidence type="ECO:0000259" key="5">
    <source>
        <dbReference type="PROSITE" id="PS50893"/>
    </source>
</evidence>
<reference evidence="6 7" key="1">
    <citation type="submission" date="2011-08" db="EMBL/GenBank/DDBJ databases">
        <title>The Genome Sequence of Clostridium orbiscindens 1_3_50AFAA.</title>
        <authorList>
            <consortium name="The Broad Institute Genome Sequencing Platform"/>
            <person name="Earl A."/>
            <person name="Ward D."/>
            <person name="Feldgarden M."/>
            <person name="Gevers D."/>
            <person name="Daigneault M."/>
            <person name="Strauss J."/>
            <person name="Allen-Vercoe E."/>
            <person name="Young S.K."/>
            <person name="Zeng Q."/>
            <person name="Gargeya S."/>
            <person name="Fitzgerald M."/>
            <person name="Haas B."/>
            <person name="Abouelleil A."/>
            <person name="Alvarado L."/>
            <person name="Arachchi H.M."/>
            <person name="Berlin A."/>
            <person name="Brown A."/>
            <person name="Chapman S.B."/>
            <person name="Chen Z."/>
            <person name="Dunbar C."/>
            <person name="Freedman E."/>
            <person name="Gearin G."/>
            <person name="Gellesch M."/>
            <person name="Goldberg J."/>
            <person name="Griggs A."/>
            <person name="Gujja S."/>
            <person name="Heiman D."/>
            <person name="Howarth C."/>
            <person name="Larson L."/>
            <person name="Lui A."/>
            <person name="MacDonald P.J.P."/>
            <person name="Montmayeur A."/>
            <person name="Murphy C."/>
            <person name="Neiman D."/>
            <person name="Pearson M."/>
            <person name="Priest M."/>
            <person name="Roberts A."/>
            <person name="Saif S."/>
            <person name="Shea T."/>
            <person name="Shenoy N."/>
            <person name="Sisk P."/>
            <person name="Stolte C."/>
            <person name="Sykes S."/>
            <person name="Wortman J."/>
            <person name="Nusbaum C."/>
            <person name="Birren B."/>
        </authorList>
    </citation>
    <scope>NUCLEOTIDE SEQUENCE [LARGE SCALE GENOMIC DNA]</scope>
    <source>
        <strain evidence="6 7">1_3_50AFAA</strain>
    </source>
</reference>
<dbReference type="InterPro" id="IPR017871">
    <property type="entry name" value="ABC_transporter-like_CS"/>
</dbReference>
<dbReference type="Gene3D" id="3.40.50.300">
    <property type="entry name" value="P-loop containing nucleotide triphosphate hydrolases"/>
    <property type="match status" value="1"/>
</dbReference>
<dbReference type="SMART" id="SM00382">
    <property type="entry name" value="AAA"/>
    <property type="match status" value="1"/>
</dbReference>
<keyword evidence="7" id="KW-1185">Reference proteome</keyword>
<name>A0A096CM65_FLAPL</name>
<organism evidence="6 7">
    <name type="scientific">Flavonifractor plautii 1_3_50AFAA</name>
    <dbReference type="NCBI Taxonomy" id="742738"/>
    <lineage>
        <taxon>Bacteria</taxon>
        <taxon>Bacillati</taxon>
        <taxon>Bacillota</taxon>
        <taxon>Clostridia</taxon>
        <taxon>Eubacteriales</taxon>
        <taxon>Oscillospiraceae</taxon>
        <taxon>Flavonifractor</taxon>
    </lineage>
</organism>
<dbReference type="PANTHER" id="PTHR43335:SF8">
    <property type="entry name" value="ABC TRANSPORTER, ATP-BINDING PROTEIN"/>
    <property type="match status" value="1"/>
</dbReference>
<evidence type="ECO:0000256" key="1">
    <source>
        <dbReference type="ARBA" id="ARBA00005417"/>
    </source>
</evidence>
<dbReference type="RefSeq" id="WP_009256974.1">
    <property type="nucleotide sequence ID" value="NZ_KN174162.1"/>
</dbReference>